<keyword evidence="4" id="KW-1185">Reference proteome</keyword>
<evidence type="ECO:0000256" key="2">
    <source>
        <dbReference type="SAM" id="MobiDB-lite"/>
    </source>
</evidence>
<feature type="coiled-coil region" evidence="1">
    <location>
        <begin position="406"/>
        <end position="478"/>
    </location>
</feature>
<evidence type="ECO:0000313" key="3">
    <source>
        <dbReference type="EMBL" id="CAE7453193.1"/>
    </source>
</evidence>
<dbReference type="OrthoDB" id="439001at2759"/>
<sequence length="674" mass="74641">MDGQKPVTKVVSLLETMTQKLEEEQKADEELKEKFECWCKQNNDDKSAAVAAAQEKLTSLNALVEELGPKIDQLGTQIRTSNVELNKNKATVDKANAIRKQQVEAFKEDEAALLASIDQASKAITALNSSASDEMKQAYAANAGTALLQMSPSEMKALAHGLQQVIENRGALLYSKLSRADRVTLDDFLKDPSKLVKGNAFLQREDPTSTSSSIVGILQTMLDDFNEDLQKEVSEESQNDKSFKALIAAKTDEKKVLEEQIVAKTQEKSDAETTLEASKQDIKATTKSIAADVKFQAAVENRCTTSDDKFKERMQSRMQEMTAVSKTIQVLRSEESRDLFGKTVSLLQQSAHAERAERAASKASAFLMEQGRRLGVQRLVTLGLRGRIDAFTKVKASIEEMIVALKKEQEDELKHKEMCVDDLNQNKINTEDKQGVKSRAEDKIDALKKKVSDCEAQIESLNSEISEMQKQVQLASQSRQKENVKFQTEADDQRQTQVVLKKAVKFLGDFYRNSAERASLAQIRAHRAHEEQPEDLGSPEGFEDYKKNAGGAGAIALIETIIADSAKLEAEAVSAEQDAQTSYEKFVAETGENIKAKTAEVDNKTKEKADAKNDKAEEEATKQAAVEELEELSESKASLHKECDFFISNFEVRQTARSEEMEALGKAKGILSGE</sequence>
<organism evidence="3 4">
    <name type="scientific">Symbiodinium natans</name>
    <dbReference type="NCBI Taxonomy" id="878477"/>
    <lineage>
        <taxon>Eukaryota</taxon>
        <taxon>Sar</taxon>
        <taxon>Alveolata</taxon>
        <taxon>Dinophyceae</taxon>
        <taxon>Suessiales</taxon>
        <taxon>Symbiodiniaceae</taxon>
        <taxon>Symbiodinium</taxon>
    </lineage>
</organism>
<accession>A0A812RVF1</accession>
<dbReference type="EMBL" id="CAJNDS010002371">
    <property type="protein sequence ID" value="CAE7453193.1"/>
    <property type="molecule type" value="Genomic_DNA"/>
</dbReference>
<reference evidence="3" key="1">
    <citation type="submission" date="2021-02" db="EMBL/GenBank/DDBJ databases">
        <authorList>
            <person name="Dougan E. K."/>
            <person name="Rhodes N."/>
            <person name="Thang M."/>
            <person name="Chan C."/>
        </authorList>
    </citation>
    <scope>NUCLEOTIDE SEQUENCE</scope>
</reference>
<feature type="coiled-coil region" evidence="1">
    <location>
        <begin position="247"/>
        <end position="274"/>
    </location>
</feature>
<evidence type="ECO:0000256" key="1">
    <source>
        <dbReference type="SAM" id="Coils"/>
    </source>
</evidence>
<dbReference type="AlphaFoldDB" id="A0A812RVF1"/>
<comment type="caution">
    <text evidence="3">The sequence shown here is derived from an EMBL/GenBank/DDBJ whole genome shotgun (WGS) entry which is preliminary data.</text>
</comment>
<proteinExistence type="predicted"/>
<feature type="region of interest" description="Disordered" evidence="2">
    <location>
        <begin position="598"/>
        <end position="629"/>
    </location>
</feature>
<dbReference type="Proteomes" id="UP000604046">
    <property type="component" value="Unassembled WGS sequence"/>
</dbReference>
<evidence type="ECO:0000313" key="4">
    <source>
        <dbReference type="Proteomes" id="UP000604046"/>
    </source>
</evidence>
<name>A0A812RVF1_9DINO</name>
<keyword evidence="1" id="KW-0175">Coiled coil</keyword>
<gene>
    <name evidence="3" type="ORF">SNAT2548_LOCUS24862</name>
</gene>
<feature type="compositionally biased region" description="Basic and acidic residues" evidence="2">
    <location>
        <begin position="598"/>
        <end position="621"/>
    </location>
</feature>
<protein>
    <submittedName>
        <fullName evidence="3">Uncharacterized protein</fullName>
    </submittedName>
</protein>